<proteinExistence type="predicted"/>
<evidence type="ECO:0000313" key="1">
    <source>
        <dbReference type="EMBL" id="MFC4674697.1"/>
    </source>
</evidence>
<evidence type="ECO:0000313" key="2">
    <source>
        <dbReference type="Proteomes" id="UP001596023"/>
    </source>
</evidence>
<organism evidence="1 2">
    <name type="scientific">Dysgonomonas termitidis</name>
    <dbReference type="NCBI Taxonomy" id="1516126"/>
    <lineage>
        <taxon>Bacteria</taxon>
        <taxon>Pseudomonadati</taxon>
        <taxon>Bacteroidota</taxon>
        <taxon>Bacteroidia</taxon>
        <taxon>Bacteroidales</taxon>
        <taxon>Dysgonomonadaceae</taxon>
        <taxon>Dysgonomonas</taxon>
    </lineage>
</organism>
<reference evidence="2" key="1">
    <citation type="journal article" date="2019" name="Int. J. Syst. Evol. Microbiol.">
        <title>The Global Catalogue of Microorganisms (GCM) 10K type strain sequencing project: providing services to taxonomists for standard genome sequencing and annotation.</title>
        <authorList>
            <consortium name="The Broad Institute Genomics Platform"/>
            <consortium name="The Broad Institute Genome Sequencing Center for Infectious Disease"/>
            <person name="Wu L."/>
            <person name="Ma J."/>
        </authorList>
    </citation>
    <scope>NUCLEOTIDE SEQUENCE [LARGE SCALE GENOMIC DNA]</scope>
    <source>
        <strain evidence="2">CCUG 66188</strain>
    </source>
</reference>
<keyword evidence="2" id="KW-1185">Reference proteome</keyword>
<protein>
    <submittedName>
        <fullName evidence="1">Uncharacterized protein</fullName>
    </submittedName>
</protein>
<sequence>MKKHKQEDVSDWMEEARELAKAERELQIDKWVIISIEYRKKGGERIVLHRYDLPKDLHEKYGWVIRWRKARCQCLYPRESIELYHSYYDKRTGMNTGFNSCLSKLAASKARITIAKKREQEYLCFQKQNNLFFDENTDEDLIKFREKLKKKEENYNLLYQSIRHAAQRHISGQKNKESALP</sequence>
<dbReference type="RefSeq" id="WP_379997243.1">
    <property type="nucleotide sequence ID" value="NZ_JBHSGN010000078.1"/>
</dbReference>
<gene>
    <name evidence="1" type="ORF">ACFO6W_13415</name>
</gene>
<name>A0ABV9KWU2_9BACT</name>
<comment type="caution">
    <text evidence="1">The sequence shown here is derived from an EMBL/GenBank/DDBJ whole genome shotgun (WGS) entry which is preliminary data.</text>
</comment>
<dbReference type="Proteomes" id="UP001596023">
    <property type="component" value="Unassembled WGS sequence"/>
</dbReference>
<accession>A0ABV9KWU2</accession>
<dbReference type="EMBL" id="JBHSGN010000078">
    <property type="protein sequence ID" value="MFC4674697.1"/>
    <property type="molecule type" value="Genomic_DNA"/>
</dbReference>